<feature type="domain" description="DUF4123" evidence="1">
    <location>
        <begin position="26"/>
        <end position="146"/>
    </location>
</feature>
<dbReference type="InterPro" id="IPR025391">
    <property type="entry name" value="DUF4123"/>
</dbReference>
<dbReference type="Pfam" id="PF13503">
    <property type="entry name" value="DUF4123"/>
    <property type="match status" value="1"/>
</dbReference>
<gene>
    <name evidence="2" type="ORF">HOO69_23360</name>
</gene>
<dbReference type="AlphaFoldDB" id="A0AAE7B1A2"/>
<accession>A0AAE7B1A2</accession>
<reference evidence="2 3" key="1">
    <citation type="submission" date="2020-05" db="EMBL/GenBank/DDBJ databases">
        <title>First description outside Europe of the emergent pathogen for shellfish aquaculture Vibrio europaeus.</title>
        <authorList>
            <person name="Dubert J."/>
            <person name="Rojas R."/>
        </authorList>
    </citation>
    <scope>NUCLEOTIDE SEQUENCE [LARGE SCALE GENOMIC DNA]</scope>
    <source>
        <strain evidence="2 3">NPI-1</strain>
    </source>
</reference>
<proteinExistence type="predicted"/>
<name>A0AAE7B1A2_9VIBR</name>
<dbReference type="Proteomes" id="UP000501443">
    <property type="component" value="Chromosome 2"/>
</dbReference>
<sequence>MSDTQLDQRWRIDEIPKPVEQEAYNLYAIIEPAIWPEWHAELFADNQTPIYVPLFEGTPFNNIDNGPVVLCVSKKSNMLKLITTKLESSPCGSLFQSSSNTKMDDLLTTLRNALIVNTDRSSALMRYFEPRTLLPLVSTMTDAERSSVFRHISQIQWFERQWFSVRISTVQELSEHHAWSLTPEHISTMQSILTQWNGAA</sequence>
<dbReference type="EMBL" id="CP053543">
    <property type="protein sequence ID" value="QJY39464.1"/>
    <property type="molecule type" value="Genomic_DNA"/>
</dbReference>
<evidence type="ECO:0000259" key="1">
    <source>
        <dbReference type="Pfam" id="PF13503"/>
    </source>
</evidence>
<evidence type="ECO:0000313" key="2">
    <source>
        <dbReference type="EMBL" id="QJY39464.1"/>
    </source>
</evidence>
<evidence type="ECO:0000313" key="3">
    <source>
        <dbReference type="Proteomes" id="UP000501443"/>
    </source>
</evidence>
<organism evidence="2 3">
    <name type="scientific">Vibrio europaeus</name>
    <dbReference type="NCBI Taxonomy" id="300876"/>
    <lineage>
        <taxon>Bacteria</taxon>
        <taxon>Pseudomonadati</taxon>
        <taxon>Pseudomonadota</taxon>
        <taxon>Gammaproteobacteria</taxon>
        <taxon>Vibrionales</taxon>
        <taxon>Vibrionaceae</taxon>
        <taxon>Vibrio</taxon>
        <taxon>Vibrio oreintalis group</taxon>
    </lineage>
</organism>
<protein>
    <submittedName>
        <fullName evidence="2">DUF4123 domain-containing protein</fullName>
    </submittedName>
</protein>
<dbReference type="RefSeq" id="WP_171803311.1">
    <property type="nucleotide sequence ID" value="NZ_CP053543.1"/>
</dbReference>